<evidence type="ECO:0000256" key="1">
    <source>
        <dbReference type="SAM" id="MobiDB-lite"/>
    </source>
</evidence>
<feature type="region of interest" description="Disordered" evidence="1">
    <location>
        <begin position="182"/>
        <end position="236"/>
    </location>
</feature>
<reference evidence="2 3" key="1">
    <citation type="submission" date="2021-02" db="EMBL/GenBank/DDBJ databases">
        <title>Plant Genome Project.</title>
        <authorList>
            <person name="Zhang R.-G."/>
        </authorList>
    </citation>
    <scope>NUCLEOTIDE SEQUENCE [LARGE SCALE GENOMIC DNA]</scope>
    <source>
        <tissue evidence="2">Leaves</tissue>
    </source>
</reference>
<organism evidence="2 3">
    <name type="scientific">Xanthoceras sorbifolium</name>
    <dbReference type="NCBI Taxonomy" id="99658"/>
    <lineage>
        <taxon>Eukaryota</taxon>
        <taxon>Viridiplantae</taxon>
        <taxon>Streptophyta</taxon>
        <taxon>Embryophyta</taxon>
        <taxon>Tracheophyta</taxon>
        <taxon>Spermatophyta</taxon>
        <taxon>Magnoliopsida</taxon>
        <taxon>eudicotyledons</taxon>
        <taxon>Gunneridae</taxon>
        <taxon>Pentapetalae</taxon>
        <taxon>rosids</taxon>
        <taxon>malvids</taxon>
        <taxon>Sapindales</taxon>
        <taxon>Sapindaceae</taxon>
        <taxon>Xanthoceroideae</taxon>
        <taxon>Xanthoceras</taxon>
    </lineage>
</organism>
<accession>A0ABQ8HN16</accession>
<proteinExistence type="predicted"/>
<name>A0ABQ8HN16_9ROSI</name>
<evidence type="ECO:0000313" key="3">
    <source>
        <dbReference type="Proteomes" id="UP000827721"/>
    </source>
</evidence>
<protein>
    <submittedName>
        <fullName evidence="2">Uncharacterized protein</fullName>
    </submittedName>
</protein>
<feature type="compositionally biased region" description="Polar residues" evidence="1">
    <location>
        <begin position="187"/>
        <end position="200"/>
    </location>
</feature>
<keyword evidence="3" id="KW-1185">Reference proteome</keyword>
<dbReference type="Proteomes" id="UP000827721">
    <property type="component" value="Unassembled WGS sequence"/>
</dbReference>
<sequence length="256" mass="27154">MATFPSGDRPGSYSANYSLVLNQPVITDQFTLGNPMQQLRGLIGSSSAGNMGHGAPIWIQNYATPQTCNYLWQNNLSSQNMVAPTSQFQVNPSELYWTPTVTHNTSQNPTVTLPLSSDPGILSSTGNEPHFTINNGENYEPQFTNSIATAAVTTSTGNNDNIGDFEPVPSGVVSAAAATTPIDNHETGANNCGGSESGPSQVIPPPASYTIPSDHHNLSNDQGGSEGNQEDDPLGLLDDFKWAEGLNFDELPSLLE</sequence>
<evidence type="ECO:0000313" key="2">
    <source>
        <dbReference type="EMBL" id="KAH7565750.1"/>
    </source>
</evidence>
<dbReference type="EMBL" id="JAFEMO010000008">
    <property type="protein sequence ID" value="KAH7565750.1"/>
    <property type="molecule type" value="Genomic_DNA"/>
</dbReference>
<gene>
    <name evidence="2" type="ORF">JRO89_XS08G0010900</name>
</gene>
<comment type="caution">
    <text evidence="2">The sequence shown here is derived from an EMBL/GenBank/DDBJ whole genome shotgun (WGS) entry which is preliminary data.</text>
</comment>